<accession>A0A8J3ETC7</accession>
<evidence type="ECO:0000259" key="6">
    <source>
        <dbReference type="Pfam" id="PF04116"/>
    </source>
</evidence>
<feature type="transmembrane region" description="Helical" evidence="5">
    <location>
        <begin position="103"/>
        <end position="124"/>
    </location>
</feature>
<evidence type="ECO:0000313" key="9">
    <source>
        <dbReference type="Proteomes" id="UP000621856"/>
    </source>
</evidence>
<reference evidence="7" key="1">
    <citation type="journal article" date="2014" name="Int. J. Syst. Evol. Microbiol.">
        <title>Complete genome sequence of Corynebacterium casei LMG S-19264T (=DSM 44701T), isolated from a smear-ripened cheese.</title>
        <authorList>
            <consortium name="US DOE Joint Genome Institute (JGI-PGF)"/>
            <person name="Walter F."/>
            <person name="Albersmeier A."/>
            <person name="Kalinowski J."/>
            <person name="Ruckert C."/>
        </authorList>
    </citation>
    <scope>NUCLEOTIDE SEQUENCE</scope>
    <source>
        <strain evidence="7">CGMCC 1.14984</strain>
    </source>
</reference>
<reference evidence="7" key="3">
    <citation type="submission" date="2020-09" db="EMBL/GenBank/DDBJ databases">
        <authorList>
            <person name="Sun Q."/>
            <person name="Zhou Y."/>
        </authorList>
    </citation>
    <scope>NUCLEOTIDE SEQUENCE</scope>
    <source>
        <strain evidence="7">CGMCC 1.14984</strain>
    </source>
</reference>
<keyword evidence="2 5" id="KW-0812">Transmembrane</keyword>
<dbReference type="PANTHER" id="PTHR11863">
    <property type="entry name" value="STEROL DESATURASE"/>
    <property type="match status" value="1"/>
</dbReference>
<dbReference type="RefSeq" id="WP_155137013.1">
    <property type="nucleotide sequence ID" value="NZ_BMGZ01000001.1"/>
</dbReference>
<organism evidence="7 9">
    <name type="scientific">Aquisalinus luteolus</name>
    <dbReference type="NCBI Taxonomy" id="1566827"/>
    <lineage>
        <taxon>Bacteria</taxon>
        <taxon>Pseudomonadati</taxon>
        <taxon>Pseudomonadota</taxon>
        <taxon>Alphaproteobacteria</taxon>
        <taxon>Parvularculales</taxon>
        <taxon>Parvularculaceae</taxon>
        <taxon>Aquisalinus</taxon>
    </lineage>
</organism>
<name>A0A8J3ETC7_9PROT</name>
<keyword evidence="4 5" id="KW-0472">Membrane</keyword>
<feature type="domain" description="Fatty acid hydroxylase" evidence="6">
    <location>
        <begin position="112"/>
        <end position="246"/>
    </location>
</feature>
<protein>
    <submittedName>
        <fullName evidence="8">Sterol desaturase family protein</fullName>
    </submittedName>
</protein>
<dbReference type="Proteomes" id="UP000621856">
    <property type="component" value="Unassembled WGS sequence"/>
</dbReference>
<keyword evidence="10" id="KW-1185">Reference proteome</keyword>
<feature type="transmembrane region" description="Helical" evidence="5">
    <location>
        <begin position="165"/>
        <end position="189"/>
    </location>
</feature>
<dbReference type="AlphaFoldDB" id="A0A8J3ETC7"/>
<gene>
    <name evidence="8" type="ORF">FF098_002700</name>
    <name evidence="7" type="ORF">GCM10011355_05490</name>
</gene>
<evidence type="ECO:0000256" key="3">
    <source>
        <dbReference type="ARBA" id="ARBA00022989"/>
    </source>
</evidence>
<dbReference type="Pfam" id="PF04116">
    <property type="entry name" value="FA_hydroxylase"/>
    <property type="match status" value="1"/>
</dbReference>
<dbReference type="EMBL" id="BMGZ01000001">
    <property type="protein sequence ID" value="GGH93502.1"/>
    <property type="molecule type" value="Genomic_DNA"/>
</dbReference>
<dbReference type="GO" id="GO:0016491">
    <property type="term" value="F:oxidoreductase activity"/>
    <property type="evidence" value="ECO:0007669"/>
    <property type="project" value="InterPro"/>
</dbReference>
<sequence>MESLGAVTLTGFLVSYIGLTLIIQLRYVAIAGLFHWLLWGRPEEKVSAVKLARISPKRDVVRHEIVMSLISALIYAAPAAFVLEMWKADGTAIYGGLPAGVWGWLYLPISAFIYMAIQDTWFYWTHRAMHHPKLFEVMHRTHHKSIQPTPWTGFSFHPTEALTTAWLLPLCAVFIPIHIGVVLFLLTLMTVVGITNHAGWEIFPRWWMNSLPGRQLITATHHNLHHTRFSWNYGLYFRFWDQVMGTDTMEVATRKKAVPQKGETPEAAPAE</sequence>
<dbReference type="GO" id="GO:0005506">
    <property type="term" value="F:iron ion binding"/>
    <property type="evidence" value="ECO:0007669"/>
    <property type="project" value="InterPro"/>
</dbReference>
<dbReference type="Proteomes" id="UP000818603">
    <property type="component" value="Unassembled WGS sequence"/>
</dbReference>
<proteinExistence type="predicted"/>
<evidence type="ECO:0000256" key="2">
    <source>
        <dbReference type="ARBA" id="ARBA00022692"/>
    </source>
</evidence>
<comment type="caution">
    <text evidence="7">The sequence shown here is derived from an EMBL/GenBank/DDBJ whole genome shotgun (WGS) entry which is preliminary data.</text>
</comment>
<evidence type="ECO:0000256" key="1">
    <source>
        <dbReference type="ARBA" id="ARBA00004370"/>
    </source>
</evidence>
<dbReference type="EMBL" id="VCJR02000001">
    <property type="protein sequence ID" value="NHK26817.1"/>
    <property type="molecule type" value="Genomic_DNA"/>
</dbReference>
<evidence type="ECO:0000256" key="5">
    <source>
        <dbReference type="SAM" id="Phobius"/>
    </source>
</evidence>
<dbReference type="InterPro" id="IPR050307">
    <property type="entry name" value="Sterol_Desaturase_Related"/>
</dbReference>
<evidence type="ECO:0000313" key="7">
    <source>
        <dbReference type="EMBL" id="GGH93502.1"/>
    </source>
</evidence>
<evidence type="ECO:0000256" key="4">
    <source>
        <dbReference type="ARBA" id="ARBA00023136"/>
    </source>
</evidence>
<feature type="transmembrane region" description="Helical" evidence="5">
    <location>
        <begin position="12"/>
        <end position="39"/>
    </location>
</feature>
<comment type="subcellular location">
    <subcellularLocation>
        <location evidence="1">Membrane</location>
    </subcellularLocation>
</comment>
<feature type="transmembrane region" description="Helical" evidence="5">
    <location>
        <begin position="60"/>
        <end position="83"/>
    </location>
</feature>
<dbReference type="InterPro" id="IPR006694">
    <property type="entry name" value="Fatty_acid_hydroxylase"/>
</dbReference>
<keyword evidence="3 5" id="KW-1133">Transmembrane helix</keyword>
<reference evidence="8 10" key="2">
    <citation type="submission" date="2020-02" db="EMBL/GenBank/DDBJ databases">
        <title>Genome sequence of Parvularcula flava strain NH6-79.</title>
        <authorList>
            <person name="Abdul Karim M.H."/>
            <person name="Lam M.Q."/>
            <person name="Chen S.J."/>
            <person name="Yahya A."/>
            <person name="Shahir S."/>
            <person name="Shamsir M.S."/>
            <person name="Chong C.S."/>
        </authorList>
    </citation>
    <scope>NUCLEOTIDE SEQUENCE [LARGE SCALE GENOMIC DNA]</scope>
    <source>
        <strain evidence="8 10">NH6-79</strain>
    </source>
</reference>
<evidence type="ECO:0000313" key="10">
    <source>
        <dbReference type="Proteomes" id="UP000818603"/>
    </source>
</evidence>
<dbReference type="GO" id="GO:0008610">
    <property type="term" value="P:lipid biosynthetic process"/>
    <property type="evidence" value="ECO:0007669"/>
    <property type="project" value="InterPro"/>
</dbReference>
<evidence type="ECO:0000313" key="8">
    <source>
        <dbReference type="EMBL" id="NHK26817.1"/>
    </source>
</evidence>
<dbReference type="GO" id="GO:0016020">
    <property type="term" value="C:membrane"/>
    <property type="evidence" value="ECO:0007669"/>
    <property type="project" value="UniProtKB-SubCell"/>
</dbReference>